<keyword evidence="3" id="KW-1133">Transmembrane helix</keyword>
<evidence type="ECO:0000313" key="5">
    <source>
        <dbReference type="Proteomes" id="UP000054988"/>
    </source>
</evidence>
<feature type="transmembrane region" description="Helical" evidence="3">
    <location>
        <begin position="826"/>
        <end position="844"/>
    </location>
</feature>
<dbReference type="eggNOG" id="ENOG502S7W9">
    <property type="taxonomic scope" value="Eukaryota"/>
</dbReference>
<keyword evidence="3" id="KW-0812">Transmembrane</keyword>
<feature type="region of interest" description="Disordered" evidence="2">
    <location>
        <begin position="261"/>
        <end position="355"/>
    </location>
</feature>
<sequence length="866" mass="94852">MKTANTSPPPPYASSFVFPSNPRKSPLETRATLLGSPVSASLQMVTQDIQGSGSGSLQPHALHLAPRNHDEMMEWLKEKSHNELSELLLRADEVIKQRESDLDRTSSLCKSLYEDNSSLQSKHKALLSRIPSTPSRQASTDSPLPSPAPSPHRPSPSVESPTHSPSISRRCFDQDPFLYQAPRTVPHKYGGRHIRRISVTPYDISLLTDQNTELLLKVEKLEAESASHELAGRKTLKKMEKEINALRDELEAVRAKEAQNALRAKEEEGAALHRKKGKAKMRMMRSKSGPVHFGQRETDPFGQTVKDFAPAGPLSSLFNRSAKNAPSHTPISESQEEDSSDTDPHTPTSTTNLEDQQREFIAQVLSKMAELEETNSRLESQQADTAAKLLAIQKETESLGRLYEGIDDEVEIVQGEPSPEIESAVSEGHSSDDTRPSKPKDSTIRFRSFRRTLEGLGAPPKFNEGNGIVSASSTSRMHVHKPRRSVVGLFEAPESAPSLESSSTRHPAPVSSSDALEAWANRSGLVSPALSTLSGFSLSLNPFDSMSPSAPNPAIGGNTLSNELGANEWLQDGPSDHLRTSSLYDFNLLSGQADFAPSPSPSPVDFSKVGRTLFPTAQPSEDLDMDMDAPRTPMRKDSALQLNLEPPTPESDGQKSPAQKQTARYRKMSQTVRARTARWVDGRFTDSVLGSPSSPSGTVRSKQRAYVQNKFEEIRVKETPTATLKTFLTTDSESESSVVSTKTKKSAASESRPIPRRIASALDLMVEKITGRSVSGSESNSPRVRTASVGKTENDEANRSVEVYVAPAPPHKEKKSAGFGDIVLEVWLWLQFAVIILVFLWAMAKRGPKSVLGDVQARQRSSVREL</sequence>
<feature type="compositionally biased region" description="Polar residues" evidence="2">
    <location>
        <begin position="773"/>
        <end position="783"/>
    </location>
</feature>
<feature type="compositionally biased region" description="Polar residues" evidence="2">
    <location>
        <begin position="158"/>
        <end position="167"/>
    </location>
</feature>
<feature type="region of interest" description="Disordered" evidence="2">
    <location>
        <begin position="123"/>
        <end position="169"/>
    </location>
</feature>
<feature type="region of interest" description="Disordered" evidence="2">
    <location>
        <begin position="419"/>
        <end position="444"/>
    </location>
</feature>
<gene>
    <name evidence="4" type="ORF">WG66_9053</name>
</gene>
<keyword evidence="3" id="KW-0472">Membrane</keyword>
<feature type="region of interest" description="Disordered" evidence="2">
    <location>
        <begin position="1"/>
        <end position="27"/>
    </location>
</feature>
<feature type="compositionally biased region" description="Pro residues" evidence="2">
    <location>
        <begin position="144"/>
        <end position="154"/>
    </location>
</feature>
<dbReference type="EMBL" id="LATX01001768">
    <property type="protein sequence ID" value="KTB38356.1"/>
    <property type="molecule type" value="Genomic_DNA"/>
</dbReference>
<reference evidence="4 5" key="1">
    <citation type="submission" date="2015-12" db="EMBL/GenBank/DDBJ databases">
        <title>Draft genome sequence of Moniliophthora roreri, the causal agent of frosty pod rot of cacao.</title>
        <authorList>
            <person name="Aime M.C."/>
            <person name="Diaz-Valderrama J.R."/>
            <person name="Kijpornyongpan T."/>
            <person name="Phillips-Mora W."/>
        </authorList>
    </citation>
    <scope>NUCLEOTIDE SEQUENCE [LARGE SCALE GENOMIC DNA]</scope>
    <source>
        <strain evidence="4 5">MCA 2952</strain>
    </source>
</reference>
<keyword evidence="1" id="KW-0175">Coiled coil</keyword>
<feature type="compositionally biased region" description="Polar residues" evidence="2">
    <location>
        <begin position="654"/>
        <end position="671"/>
    </location>
</feature>
<protein>
    <submittedName>
        <fullName evidence="4">Uncharacterized protein</fullName>
    </submittedName>
</protein>
<feature type="region of interest" description="Disordered" evidence="2">
    <location>
        <begin position="773"/>
        <end position="793"/>
    </location>
</feature>
<proteinExistence type="predicted"/>
<evidence type="ECO:0000256" key="1">
    <source>
        <dbReference type="SAM" id="Coils"/>
    </source>
</evidence>
<feature type="compositionally biased region" description="Basic and acidic residues" evidence="2">
    <location>
        <begin position="261"/>
        <end position="271"/>
    </location>
</feature>
<feature type="coiled-coil region" evidence="1">
    <location>
        <begin position="361"/>
        <end position="388"/>
    </location>
</feature>
<feature type="region of interest" description="Disordered" evidence="2">
    <location>
        <begin position="614"/>
        <end position="633"/>
    </location>
</feature>
<organism evidence="4 5">
    <name type="scientific">Moniliophthora roreri</name>
    <name type="common">Frosty pod rot fungus</name>
    <name type="synonym">Monilia roreri</name>
    <dbReference type="NCBI Taxonomy" id="221103"/>
    <lineage>
        <taxon>Eukaryota</taxon>
        <taxon>Fungi</taxon>
        <taxon>Dikarya</taxon>
        <taxon>Basidiomycota</taxon>
        <taxon>Agaricomycotina</taxon>
        <taxon>Agaricomycetes</taxon>
        <taxon>Agaricomycetidae</taxon>
        <taxon>Agaricales</taxon>
        <taxon>Marasmiineae</taxon>
        <taxon>Marasmiaceae</taxon>
        <taxon>Moniliophthora</taxon>
    </lineage>
</organism>
<feature type="compositionally biased region" description="Basic residues" evidence="2">
    <location>
        <begin position="272"/>
        <end position="285"/>
    </location>
</feature>
<feature type="compositionally biased region" description="Polar residues" evidence="2">
    <location>
        <begin position="316"/>
        <end position="331"/>
    </location>
</feature>
<feature type="region of interest" description="Disordered" evidence="2">
    <location>
        <begin position="642"/>
        <end position="671"/>
    </location>
</feature>
<evidence type="ECO:0000256" key="3">
    <source>
        <dbReference type="SAM" id="Phobius"/>
    </source>
</evidence>
<evidence type="ECO:0000256" key="2">
    <source>
        <dbReference type="SAM" id="MobiDB-lite"/>
    </source>
</evidence>
<dbReference type="Proteomes" id="UP000054988">
    <property type="component" value="Unassembled WGS sequence"/>
</dbReference>
<name>A0A0W0FQ80_MONRR</name>
<accession>A0A0W0FQ80</accession>
<evidence type="ECO:0000313" key="4">
    <source>
        <dbReference type="EMBL" id="KTB38356.1"/>
    </source>
</evidence>
<feature type="compositionally biased region" description="Basic and acidic residues" evidence="2">
    <location>
        <begin position="429"/>
        <end position="444"/>
    </location>
</feature>
<comment type="caution">
    <text evidence="4">The sequence shown here is derived from an EMBL/GenBank/DDBJ whole genome shotgun (WGS) entry which is preliminary data.</text>
</comment>
<dbReference type="AlphaFoldDB" id="A0A0W0FQ80"/>